<keyword evidence="4" id="KW-0732">Signal</keyword>
<dbReference type="InterPro" id="IPR006059">
    <property type="entry name" value="SBP"/>
</dbReference>
<evidence type="ECO:0000256" key="4">
    <source>
        <dbReference type="ARBA" id="ARBA00022729"/>
    </source>
</evidence>
<dbReference type="Proteomes" id="UP000503482">
    <property type="component" value="Chromosome"/>
</dbReference>
<dbReference type="InterPro" id="IPR050490">
    <property type="entry name" value="Bact_solute-bd_prot1"/>
</dbReference>
<name>A0AAE7BBD9_9BACT</name>
<dbReference type="SUPFAM" id="SSF53850">
    <property type="entry name" value="Periplasmic binding protein-like II"/>
    <property type="match status" value="1"/>
</dbReference>
<dbReference type="EMBL" id="CP053840">
    <property type="protein sequence ID" value="QKF67425.1"/>
    <property type="molecule type" value="Genomic_DNA"/>
</dbReference>
<evidence type="ECO:0000313" key="5">
    <source>
        <dbReference type="EMBL" id="QKF67425.1"/>
    </source>
</evidence>
<dbReference type="PROSITE" id="PS51257">
    <property type="entry name" value="PROKAR_LIPOPROTEIN"/>
    <property type="match status" value="1"/>
</dbReference>
<keyword evidence="3" id="KW-0813">Transport</keyword>
<sequence length="488" mass="56438">MKKLQLFIIVLSIVFFTSCDNKDVNSNKKADDKIITILVPNFDKAIAGPIKEELNTFEKRTGAKVRIVSTSWDDMIPKIKESLSDEKINYDVFVIFSSWAGAILANGHALEISEEIQKKIDSDDILPIYKNNVLSWNKKYYFFPYDGDNINLYYRKDIFENEDYKKRFKQEYGYELDIPKTWSHYSDIAKFFNAWDWNNDGKIDYGIAEPRLKGYGTMLQFFARAAAYAKYPSDKTFYFDINMNPKINNPGFVKALEEYIKIMQFAPPSIINFSPIEVRQSFIAGDVVMAIDWADLGAMAQNSKESMVRNKVGYVKLPGTNSVYNSKQNNWEDIYNEPSSINGNWVMVVNNDSKNKDLALEFASFMTSKEITGKYITKGWSGINPSRYSHLQTEDLTKWEENDFSKESAKEYLKTISESLANENVVLDMRIPGADLYYDSFDKNLNRAIQKELTPKEALDLTAKQWNEITIKLGLEKQIKFYRESINE</sequence>
<dbReference type="PANTHER" id="PTHR43649">
    <property type="entry name" value="ARABINOSE-BINDING PROTEIN-RELATED"/>
    <property type="match status" value="1"/>
</dbReference>
<dbReference type="PANTHER" id="PTHR43649:SF34">
    <property type="entry name" value="ABC TRANSPORTER PERIPLASMIC-BINDING PROTEIN YCJN-RELATED"/>
    <property type="match status" value="1"/>
</dbReference>
<dbReference type="AlphaFoldDB" id="A0AAE7BBD9"/>
<keyword evidence="6" id="KW-1185">Reference proteome</keyword>
<dbReference type="Pfam" id="PF13416">
    <property type="entry name" value="SBP_bac_8"/>
    <property type="match status" value="1"/>
</dbReference>
<proteinExistence type="inferred from homology"/>
<evidence type="ECO:0000256" key="3">
    <source>
        <dbReference type="ARBA" id="ARBA00022448"/>
    </source>
</evidence>
<dbReference type="Gene3D" id="3.40.190.10">
    <property type="entry name" value="Periplasmic binding protein-like II"/>
    <property type="match status" value="2"/>
</dbReference>
<evidence type="ECO:0000256" key="2">
    <source>
        <dbReference type="ARBA" id="ARBA00008520"/>
    </source>
</evidence>
<comment type="similarity">
    <text evidence="2">Belongs to the bacterial solute-binding protein 1 family.</text>
</comment>
<evidence type="ECO:0000313" key="6">
    <source>
        <dbReference type="Proteomes" id="UP000503482"/>
    </source>
</evidence>
<comment type="subcellular location">
    <subcellularLocation>
        <location evidence="1">Periplasm</location>
    </subcellularLocation>
</comment>
<dbReference type="KEGG" id="avp:AVENP_1882"/>
<organism evidence="5 6">
    <name type="scientific">Arcobacter venerupis</name>
    <dbReference type="NCBI Taxonomy" id="1054033"/>
    <lineage>
        <taxon>Bacteria</taxon>
        <taxon>Pseudomonadati</taxon>
        <taxon>Campylobacterota</taxon>
        <taxon>Epsilonproteobacteria</taxon>
        <taxon>Campylobacterales</taxon>
        <taxon>Arcobacteraceae</taxon>
        <taxon>Arcobacter</taxon>
    </lineage>
</organism>
<dbReference type="GO" id="GO:0042597">
    <property type="term" value="C:periplasmic space"/>
    <property type="evidence" value="ECO:0007669"/>
    <property type="project" value="UniProtKB-SubCell"/>
</dbReference>
<dbReference type="RefSeq" id="WP_128358009.1">
    <property type="nucleotide sequence ID" value="NZ_CP053840.1"/>
</dbReference>
<accession>A0AAE7BBD9</accession>
<evidence type="ECO:0000256" key="1">
    <source>
        <dbReference type="ARBA" id="ARBA00004418"/>
    </source>
</evidence>
<reference evidence="5 6" key="1">
    <citation type="submission" date="2020-05" db="EMBL/GenBank/DDBJ databases">
        <title>Complete genome sequencing of Campylobacter and Arcobacter type strains.</title>
        <authorList>
            <person name="Miller W.G."/>
            <person name="Yee E."/>
        </authorList>
    </citation>
    <scope>NUCLEOTIDE SEQUENCE [LARGE SCALE GENOMIC DNA]</scope>
    <source>
        <strain evidence="5 6">LMG 26156</strain>
    </source>
</reference>
<protein>
    <submittedName>
        <fullName evidence="5">Extracellular solute-binding protein</fullName>
    </submittedName>
</protein>
<gene>
    <name evidence="5" type="ORF">AVENP_1882</name>
</gene>